<dbReference type="InterPro" id="IPR023617">
    <property type="entry name" value="Tyr-tRNA-ligase_arc/euk-type"/>
</dbReference>
<dbReference type="SUPFAM" id="SSF52374">
    <property type="entry name" value="Nucleotidylyl transferase"/>
    <property type="match status" value="1"/>
</dbReference>
<dbReference type="GO" id="GO:0005737">
    <property type="term" value="C:cytoplasm"/>
    <property type="evidence" value="ECO:0007669"/>
    <property type="project" value="TreeGrafter"/>
</dbReference>
<dbReference type="PRINTS" id="PR01040">
    <property type="entry name" value="TRNASYNTHTYR"/>
</dbReference>
<dbReference type="EC" id="6.1.1.1" evidence="1"/>
<keyword evidence="3 9" id="KW-0547">Nucleotide-binding</keyword>
<organism evidence="10 11">
    <name type="scientific">Aspergillus pseudoviridinutans</name>
    <dbReference type="NCBI Taxonomy" id="1517512"/>
    <lineage>
        <taxon>Eukaryota</taxon>
        <taxon>Fungi</taxon>
        <taxon>Dikarya</taxon>
        <taxon>Ascomycota</taxon>
        <taxon>Pezizomycotina</taxon>
        <taxon>Eurotiomycetes</taxon>
        <taxon>Eurotiomycetidae</taxon>
        <taxon>Eurotiales</taxon>
        <taxon>Aspergillaceae</taxon>
        <taxon>Aspergillus</taxon>
        <taxon>Aspergillus subgen. Fumigati</taxon>
    </lineage>
</organism>
<keyword evidence="11" id="KW-1185">Reference proteome</keyword>
<keyword evidence="4 9" id="KW-0067">ATP-binding</keyword>
<evidence type="ECO:0000256" key="6">
    <source>
        <dbReference type="ARBA" id="ARBA00023146"/>
    </source>
</evidence>
<dbReference type="AlphaFoldDB" id="A0A9P3BGM2"/>
<evidence type="ECO:0000256" key="9">
    <source>
        <dbReference type="RuleBase" id="RU363036"/>
    </source>
</evidence>
<dbReference type="InterPro" id="IPR002307">
    <property type="entry name" value="Tyr-tRNA-ligase"/>
</dbReference>
<evidence type="ECO:0000256" key="7">
    <source>
        <dbReference type="ARBA" id="ARBA00033323"/>
    </source>
</evidence>
<comment type="caution">
    <text evidence="10">The sequence shown here is derived from an EMBL/GenBank/DDBJ whole genome shotgun (WGS) entry which is preliminary data.</text>
</comment>
<sequence>MENQASVEQRLDLITKGLIEVHGGDSIRQILEEGRNPKGFWATAPTGKPHLAYFVPLLKLADFVKAGADVTVLFCDLYAFLVNYKHSWETVGHRTAYYKHIVRAVLQTLGVPENTVHFVEGSSYELTKAFSLDNYKLSVLADVDEVKGTGDEYRNPGKLSVLFCPGLPALAEEYLDSDFQFGGEDQRGLFAFNERFLPQLGYRKRAHLMNTMVPGLQGIKMSSSVPDSKIEFLEDPESVRRKIFNASCEDGKAAENGLLSLLKLVVIPFNRNRLENEGATDRDKGVFQVKRGNGEVESYASYEDLETAFSTGKISSGDLKEATVQAVNAMLDPLRKQYEANKEWQAVDKLAYPEDQNIAL</sequence>
<dbReference type="Proteomes" id="UP001043456">
    <property type="component" value="Unassembled WGS sequence"/>
</dbReference>
<evidence type="ECO:0000256" key="4">
    <source>
        <dbReference type="ARBA" id="ARBA00022840"/>
    </source>
</evidence>
<dbReference type="PANTHER" id="PTHR46264">
    <property type="entry name" value="TYROSINE-TRNA LIGASE"/>
    <property type="match status" value="1"/>
</dbReference>
<gene>
    <name evidence="10" type="ORF">Asppvi_006879</name>
</gene>
<evidence type="ECO:0000256" key="1">
    <source>
        <dbReference type="ARBA" id="ARBA00013160"/>
    </source>
</evidence>
<keyword evidence="2 9" id="KW-0436">Ligase</keyword>
<comment type="similarity">
    <text evidence="9">Belongs to the class-I aminoacyl-tRNA synthetase family.</text>
</comment>
<dbReference type="EMBL" id="BHVY01000004">
    <property type="protein sequence ID" value="GIJ87963.1"/>
    <property type="molecule type" value="Genomic_DNA"/>
</dbReference>
<evidence type="ECO:0000313" key="10">
    <source>
        <dbReference type="EMBL" id="GIJ87963.1"/>
    </source>
</evidence>
<evidence type="ECO:0000256" key="3">
    <source>
        <dbReference type="ARBA" id="ARBA00022741"/>
    </source>
</evidence>
<dbReference type="GO" id="GO:0006437">
    <property type="term" value="P:tyrosyl-tRNA aminoacylation"/>
    <property type="evidence" value="ECO:0007669"/>
    <property type="project" value="InterPro"/>
</dbReference>
<dbReference type="GO" id="GO:0005524">
    <property type="term" value="F:ATP binding"/>
    <property type="evidence" value="ECO:0007669"/>
    <property type="project" value="UniProtKB-KW"/>
</dbReference>
<dbReference type="RefSeq" id="XP_043158709.1">
    <property type="nucleotide sequence ID" value="XM_043302774.1"/>
</dbReference>
<comment type="catalytic activity">
    <reaction evidence="8">
        <text>tRNA(Tyr) + L-tyrosine + ATP = L-tyrosyl-tRNA(Tyr) + AMP + diphosphate + H(+)</text>
        <dbReference type="Rhea" id="RHEA:10220"/>
        <dbReference type="Rhea" id="RHEA-COMP:9706"/>
        <dbReference type="Rhea" id="RHEA-COMP:9707"/>
        <dbReference type="ChEBI" id="CHEBI:15378"/>
        <dbReference type="ChEBI" id="CHEBI:30616"/>
        <dbReference type="ChEBI" id="CHEBI:33019"/>
        <dbReference type="ChEBI" id="CHEBI:58315"/>
        <dbReference type="ChEBI" id="CHEBI:78442"/>
        <dbReference type="ChEBI" id="CHEBI:78536"/>
        <dbReference type="ChEBI" id="CHEBI:456215"/>
        <dbReference type="EC" id="6.1.1.1"/>
    </reaction>
</comment>
<evidence type="ECO:0000256" key="5">
    <source>
        <dbReference type="ARBA" id="ARBA00022917"/>
    </source>
</evidence>
<dbReference type="InterPro" id="IPR002305">
    <property type="entry name" value="aa-tRNA-synth_Ic"/>
</dbReference>
<proteinExistence type="inferred from homology"/>
<dbReference type="GeneID" id="67005490"/>
<dbReference type="OrthoDB" id="41238at2759"/>
<dbReference type="Gene3D" id="3.40.50.620">
    <property type="entry name" value="HUPs"/>
    <property type="match status" value="1"/>
</dbReference>
<dbReference type="InterPro" id="IPR014729">
    <property type="entry name" value="Rossmann-like_a/b/a_fold"/>
</dbReference>
<reference evidence="10 11" key="1">
    <citation type="submission" date="2018-10" db="EMBL/GenBank/DDBJ databases">
        <title>Pan-genome distribution and transcriptional activeness of fungal secondary metabolism genes in Aspergillus section Fumigati.</title>
        <authorList>
            <person name="Takahashi H."/>
            <person name="Umemura M."/>
            <person name="Ninomiya A."/>
            <person name="Kusuya Y."/>
            <person name="Urayama S."/>
            <person name="Shimizu M."/>
            <person name="Watanabe A."/>
            <person name="Kamei K."/>
            <person name="Yaguchi T."/>
            <person name="Hagiwara D."/>
        </authorList>
    </citation>
    <scope>NUCLEOTIDE SEQUENCE [LARGE SCALE GENOMIC DNA]</scope>
    <source>
        <strain evidence="10 11">IFM 55266</strain>
    </source>
</reference>
<evidence type="ECO:0000313" key="11">
    <source>
        <dbReference type="Proteomes" id="UP001043456"/>
    </source>
</evidence>
<dbReference type="Pfam" id="PF00579">
    <property type="entry name" value="tRNA-synt_1b"/>
    <property type="match status" value="1"/>
</dbReference>
<dbReference type="GO" id="GO:0004831">
    <property type="term" value="F:tyrosine-tRNA ligase activity"/>
    <property type="evidence" value="ECO:0007669"/>
    <property type="project" value="UniProtKB-EC"/>
</dbReference>
<dbReference type="PIRSF" id="PIRSF006588">
    <property type="entry name" value="TyrRS_arch_euk"/>
    <property type="match status" value="1"/>
</dbReference>
<keyword evidence="5 9" id="KW-0648">Protein biosynthesis</keyword>
<protein>
    <recommendedName>
        <fullName evidence="1">tyrosine--tRNA ligase</fullName>
        <ecNumber evidence="1">6.1.1.1</ecNumber>
    </recommendedName>
    <alternativeName>
        <fullName evidence="7">Tyrosyl-tRNA synthetase</fullName>
    </alternativeName>
</protein>
<keyword evidence="6 9" id="KW-0030">Aminoacyl-tRNA synthetase</keyword>
<dbReference type="Gene3D" id="1.10.240.10">
    <property type="entry name" value="Tyrosyl-Transfer RNA Synthetase"/>
    <property type="match status" value="1"/>
</dbReference>
<accession>A0A9P3BGM2</accession>
<evidence type="ECO:0000256" key="8">
    <source>
        <dbReference type="ARBA" id="ARBA00048248"/>
    </source>
</evidence>
<evidence type="ECO:0000256" key="2">
    <source>
        <dbReference type="ARBA" id="ARBA00022598"/>
    </source>
</evidence>
<dbReference type="PANTHER" id="PTHR46264:SF4">
    <property type="entry name" value="TYROSINE--TRNA LIGASE, CYTOPLASMIC"/>
    <property type="match status" value="1"/>
</dbReference>
<dbReference type="InterPro" id="IPR050489">
    <property type="entry name" value="Tyr-tRNA_synthase"/>
</dbReference>
<name>A0A9P3BGM2_9EURO</name>